<name>A0A0G4G749_VITBC</name>
<dbReference type="InParanoid" id="A0A0G4G749"/>
<proteinExistence type="predicted"/>
<reference evidence="1 2" key="1">
    <citation type="submission" date="2014-11" db="EMBL/GenBank/DDBJ databases">
        <authorList>
            <person name="Zhu J."/>
            <person name="Qi W."/>
            <person name="Song R."/>
        </authorList>
    </citation>
    <scope>NUCLEOTIDE SEQUENCE [LARGE SCALE GENOMIC DNA]</scope>
</reference>
<organism evidence="1 2">
    <name type="scientific">Vitrella brassicaformis (strain CCMP3155)</name>
    <dbReference type="NCBI Taxonomy" id="1169540"/>
    <lineage>
        <taxon>Eukaryota</taxon>
        <taxon>Sar</taxon>
        <taxon>Alveolata</taxon>
        <taxon>Colpodellida</taxon>
        <taxon>Vitrellaceae</taxon>
        <taxon>Vitrella</taxon>
    </lineage>
</organism>
<dbReference type="AlphaFoldDB" id="A0A0G4G749"/>
<protein>
    <submittedName>
        <fullName evidence="1">Uncharacterized protein</fullName>
    </submittedName>
</protein>
<evidence type="ECO:0000313" key="2">
    <source>
        <dbReference type="Proteomes" id="UP000041254"/>
    </source>
</evidence>
<accession>A0A0G4G749</accession>
<dbReference type="Proteomes" id="UP000041254">
    <property type="component" value="Unassembled WGS sequence"/>
</dbReference>
<dbReference type="VEuPathDB" id="CryptoDB:Vbra_3196"/>
<evidence type="ECO:0000313" key="1">
    <source>
        <dbReference type="EMBL" id="CEM24446.1"/>
    </source>
</evidence>
<dbReference type="EMBL" id="CDMY01000581">
    <property type="protein sequence ID" value="CEM24446.1"/>
    <property type="molecule type" value="Genomic_DNA"/>
</dbReference>
<keyword evidence="2" id="KW-1185">Reference proteome</keyword>
<sequence>MSSWSKSADKTKELVGARRGGQRWIFQLRTARWTVEDDEELEELDPDLVSGLYDVGTNMRFPKEGPAGTTLAVDMPSESGKKVEFKWTGAEGFNRRLSHGFHCKVAYSNSRKAIKFELDGKTVLDDHEDFSVSGYLWLEINDNGDERIRGQVEFWQERALSYDQFGPDDARELKAQFSIMGGHPEADASQSAA</sequence>
<gene>
    <name evidence="1" type="ORF">Vbra_3196</name>
</gene>